<protein>
    <submittedName>
        <fullName evidence="1">Uncharacterized protein</fullName>
    </submittedName>
</protein>
<accession>A0ABD4EK34</accession>
<evidence type="ECO:0000313" key="2">
    <source>
        <dbReference type="Proteomes" id="UP000075763"/>
    </source>
</evidence>
<sequence>MELTRQSEIWGYHYDRFAHKKHSYVIQNRILADCIGIGAGSSRSKSRPIVGFNYGKDNGYQLLSYLTELALGFRRLPWCQDRNYRRGSYNDEKYIHEILKQLDPNTIEQLMREVKTIYEHTQAELSKVGLSKVKLVRHIAAKDNNYAQTIMGIRSCAELLGKNDIEFEMDILNSFSCEDGAYGHLSDVQIYHEFDASDVLYCSSLLHRGEKDRIFMESGEWVVINRSANGIVSLPTDSVTYDKTKWSDGLALESNKRKAQETLEERTPFHIRQEREFDMRYASLGKHPKWKRKLAEILLK</sequence>
<dbReference type="Proteomes" id="UP000075763">
    <property type="component" value="Unassembled WGS sequence"/>
</dbReference>
<dbReference type="EMBL" id="LVCN01000047">
    <property type="protein sequence ID" value="KYL32368.1"/>
    <property type="molecule type" value="Genomic_DNA"/>
</dbReference>
<dbReference type="AlphaFoldDB" id="A0ABD4EK34"/>
<name>A0ABD4EK34_9GAMM</name>
<evidence type="ECO:0000313" key="1">
    <source>
        <dbReference type="EMBL" id="KYL32368.1"/>
    </source>
</evidence>
<comment type="caution">
    <text evidence="1">The sequence shown here is derived from an EMBL/GenBank/DDBJ whole genome shotgun (WGS) entry which is preliminary data.</text>
</comment>
<gene>
    <name evidence="1" type="ORF">A2I96_17855</name>
</gene>
<organism evidence="1 2">
    <name type="scientific">Pseudoalteromonas tetraodonis</name>
    <dbReference type="NCBI Taxonomy" id="43659"/>
    <lineage>
        <taxon>Bacteria</taxon>
        <taxon>Pseudomonadati</taxon>
        <taxon>Pseudomonadota</taxon>
        <taxon>Gammaproteobacteria</taxon>
        <taxon>Alteromonadales</taxon>
        <taxon>Pseudoalteromonadaceae</taxon>
        <taxon>Pseudoalteromonas</taxon>
    </lineage>
</organism>
<proteinExistence type="predicted"/>
<reference evidence="1 2" key="1">
    <citation type="submission" date="2016-03" db="EMBL/GenBank/DDBJ databases">
        <authorList>
            <person name="Zhang H."/>
            <person name="Liu R."/>
            <person name="Wang M."/>
            <person name="Wang H."/>
            <person name="Wang L."/>
            <person name="Song L."/>
        </authorList>
    </citation>
    <scope>NUCLEOTIDE SEQUENCE [LARGE SCALE GENOMIC DNA]</scope>
    <source>
        <strain evidence="1 2">DSM 16099</strain>
    </source>
</reference>